<accession>A0AAD1XJM6</accession>
<comment type="caution">
    <text evidence="1">The sequence shown here is derived from an EMBL/GenBank/DDBJ whole genome shotgun (WGS) entry which is preliminary data.</text>
</comment>
<sequence>MSRAFSENRMARTIHDPSKYWNTKMTKSSNYFKQTRVQTCSHVLYKNGKAIAVAFPLDKAAKKASKLPETKSITQATYARKGNLHAGMPVKPLMPYHPNAHRSRLPTATVVMPYRNASSIVIGDRSSDYRRQFTSHNRITYPKHRLEDATTNGGILATKTKWTHRRMGD</sequence>
<reference evidence="1" key="1">
    <citation type="submission" date="2023-07" db="EMBL/GenBank/DDBJ databases">
        <authorList>
            <consortium name="AG Swart"/>
            <person name="Singh M."/>
            <person name="Singh A."/>
            <person name="Seah K."/>
            <person name="Emmerich C."/>
        </authorList>
    </citation>
    <scope>NUCLEOTIDE SEQUENCE</scope>
    <source>
        <strain evidence="1">DP1</strain>
    </source>
</reference>
<dbReference type="EMBL" id="CAMPGE010015240">
    <property type="protein sequence ID" value="CAI2373873.1"/>
    <property type="molecule type" value="Genomic_DNA"/>
</dbReference>
<proteinExistence type="predicted"/>
<evidence type="ECO:0000313" key="1">
    <source>
        <dbReference type="EMBL" id="CAI2373873.1"/>
    </source>
</evidence>
<evidence type="ECO:0000313" key="2">
    <source>
        <dbReference type="Proteomes" id="UP001295684"/>
    </source>
</evidence>
<gene>
    <name evidence="1" type="ORF">ECRASSUSDP1_LOCUS15222</name>
</gene>
<protein>
    <submittedName>
        <fullName evidence="1">Uncharacterized protein</fullName>
    </submittedName>
</protein>
<name>A0AAD1XJM6_EUPCR</name>
<organism evidence="1 2">
    <name type="scientific">Euplotes crassus</name>
    <dbReference type="NCBI Taxonomy" id="5936"/>
    <lineage>
        <taxon>Eukaryota</taxon>
        <taxon>Sar</taxon>
        <taxon>Alveolata</taxon>
        <taxon>Ciliophora</taxon>
        <taxon>Intramacronucleata</taxon>
        <taxon>Spirotrichea</taxon>
        <taxon>Hypotrichia</taxon>
        <taxon>Euplotida</taxon>
        <taxon>Euplotidae</taxon>
        <taxon>Moneuplotes</taxon>
    </lineage>
</organism>
<dbReference type="AlphaFoldDB" id="A0AAD1XJM6"/>
<dbReference type="Proteomes" id="UP001295684">
    <property type="component" value="Unassembled WGS sequence"/>
</dbReference>
<keyword evidence="2" id="KW-1185">Reference proteome</keyword>